<evidence type="ECO:0000313" key="2">
    <source>
        <dbReference type="Proteomes" id="UP001314681"/>
    </source>
</evidence>
<keyword evidence="2" id="KW-1185">Reference proteome</keyword>
<sequence>MKASEVCRIRAGCDRKAPEIYREARNLDFTLWLSSPVFARIPAEVMEAFYSGAVEYGRSMADRYPVGQEDITAAVIELGVESIVPYTEADRRENAPKAYYEPESREIHWDDHFAQRLLALPHAYEWVGDKRQIDTAILLHETFHHLEETKERPADAWLRGRYGRRCMPVFREIGAFAFVNEQMPGYCCQMIDYLWIKRNNE</sequence>
<dbReference type="Proteomes" id="UP001314681">
    <property type="component" value="Unassembled WGS sequence"/>
</dbReference>
<comment type="caution">
    <text evidence="1">The sequence shown here is derived from an EMBL/GenBank/DDBJ whole genome shotgun (WGS) entry which is preliminary data.</text>
</comment>
<protein>
    <submittedName>
        <fullName evidence="1">Uncharacterized protein</fullName>
    </submittedName>
</protein>
<name>A0ABS6KD66_9FIRM</name>
<proteinExistence type="predicted"/>
<reference evidence="1 2" key="1">
    <citation type="submission" date="2021-06" db="EMBL/GenBank/DDBJ databases">
        <title>Description of novel taxa of the family Lachnospiraceae.</title>
        <authorList>
            <person name="Chaplin A.V."/>
            <person name="Sokolova S.R."/>
            <person name="Pikina A.P."/>
            <person name="Korzhanova M."/>
            <person name="Belova V."/>
            <person name="Korostin D."/>
            <person name="Efimov B.A."/>
        </authorList>
    </citation>
    <scope>NUCLEOTIDE SEQUENCE [LARGE SCALE GENOMIC DNA]</scope>
    <source>
        <strain evidence="1 2">ASD4241</strain>
    </source>
</reference>
<accession>A0ABS6KD66</accession>
<dbReference type="EMBL" id="JAHQCX010000019">
    <property type="protein sequence ID" value="MBU9728438.1"/>
    <property type="molecule type" value="Genomic_DNA"/>
</dbReference>
<evidence type="ECO:0000313" key="1">
    <source>
        <dbReference type="EMBL" id="MBU9728438.1"/>
    </source>
</evidence>
<gene>
    <name evidence="1" type="ORF">KTH90_20780</name>
</gene>
<dbReference type="RefSeq" id="WP_238727423.1">
    <property type="nucleotide sequence ID" value="NZ_JAHQCX010000019.1"/>
</dbReference>
<organism evidence="1 2">
    <name type="scientific">Diplocloster modestus</name>
    <dbReference type="NCBI Taxonomy" id="2850322"/>
    <lineage>
        <taxon>Bacteria</taxon>
        <taxon>Bacillati</taxon>
        <taxon>Bacillota</taxon>
        <taxon>Clostridia</taxon>
        <taxon>Lachnospirales</taxon>
        <taxon>Lachnospiraceae</taxon>
        <taxon>Diplocloster</taxon>
    </lineage>
</organism>